<feature type="region of interest" description="Disordered" evidence="1">
    <location>
        <begin position="239"/>
        <end position="349"/>
    </location>
</feature>
<feature type="region of interest" description="Disordered" evidence="1">
    <location>
        <begin position="62"/>
        <end position="135"/>
    </location>
</feature>
<name>A0AAE0UGX5_SORBR</name>
<feature type="region of interest" description="Disordered" evidence="1">
    <location>
        <begin position="144"/>
        <end position="163"/>
    </location>
</feature>
<gene>
    <name evidence="2" type="ORF">B0T20DRAFT_401365</name>
</gene>
<protein>
    <submittedName>
        <fullName evidence="2">Uncharacterized protein</fullName>
    </submittedName>
</protein>
<feature type="compositionally biased region" description="Basic residues" evidence="1">
    <location>
        <begin position="296"/>
        <end position="311"/>
    </location>
</feature>
<dbReference type="Proteomes" id="UP001281003">
    <property type="component" value="Unassembled WGS sequence"/>
</dbReference>
<reference evidence="2" key="1">
    <citation type="journal article" date="2023" name="Mol. Phylogenet. Evol.">
        <title>Genome-scale phylogeny and comparative genomics of the fungal order Sordariales.</title>
        <authorList>
            <person name="Hensen N."/>
            <person name="Bonometti L."/>
            <person name="Westerberg I."/>
            <person name="Brannstrom I.O."/>
            <person name="Guillou S."/>
            <person name="Cros-Aarteil S."/>
            <person name="Calhoun S."/>
            <person name="Haridas S."/>
            <person name="Kuo A."/>
            <person name="Mondo S."/>
            <person name="Pangilinan J."/>
            <person name="Riley R."/>
            <person name="LaButti K."/>
            <person name="Andreopoulos B."/>
            <person name="Lipzen A."/>
            <person name="Chen C."/>
            <person name="Yan M."/>
            <person name="Daum C."/>
            <person name="Ng V."/>
            <person name="Clum A."/>
            <person name="Steindorff A."/>
            <person name="Ohm R.A."/>
            <person name="Martin F."/>
            <person name="Silar P."/>
            <person name="Natvig D.O."/>
            <person name="Lalanne C."/>
            <person name="Gautier V."/>
            <person name="Ament-Velasquez S.L."/>
            <person name="Kruys A."/>
            <person name="Hutchinson M.I."/>
            <person name="Powell A.J."/>
            <person name="Barry K."/>
            <person name="Miller A.N."/>
            <person name="Grigoriev I.V."/>
            <person name="Debuchy R."/>
            <person name="Gladieux P."/>
            <person name="Hiltunen Thoren M."/>
            <person name="Johannesson H."/>
        </authorList>
    </citation>
    <scope>NUCLEOTIDE SEQUENCE</scope>
    <source>
        <strain evidence="2">FGSC 1904</strain>
    </source>
</reference>
<proteinExistence type="predicted"/>
<dbReference type="EMBL" id="JAUTDP010000001">
    <property type="protein sequence ID" value="KAK3403598.1"/>
    <property type="molecule type" value="Genomic_DNA"/>
</dbReference>
<accession>A0AAE0UGX5</accession>
<keyword evidence="3" id="KW-1185">Reference proteome</keyword>
<feature type="compositionally biased region" description="Basic and acidic residues" evidence="1">
    <location>
        <begin position="340"/>
        <end position="349"/>
    </location>
</feature>
<reference evidence="2" key="2">
    <citation type="submission" date="2023-07" db="EMBL/GenBank/DDBJ databases">
        <authorList>
            <consortium name="Lawrence Berkeley National Laboratory"/>
            <person name="Haridas S."/>
            <person name="Hensen N."/>
            <person name="Bonometti L."/>
            <person name="Westerberg I."/>
            <person name="Brannstrom I.O."/>
            <person name="Guillou S."/>
            <person name="Cros-Aarteil S."/>
            <person name="Calhoun S."/>
            <person name="Kuo A."/>
            <person name="Mondo S."/>
            <person name="Pangilinan J."/>
            <person name="Riley R."/>
            <person name="LaButti K."/>
            <person name="Andreopoulos B."/>
            <person name="Lipzen A."/>
            <person name="Chen C."/>
            <person name="Yanf M."/>
            <person name="Daum C."/>
            <person name="Ng V."/>
            <person name="Clum A."/>
            <person name="Steindorff A."/>
            <person name="Ohm R."/>
            <person name="Martin F."/>
            <person name="Silar P."/>
            <person name="Natvig D."/>
            <person name="Lalanne C."/>
            <person name="Gautier V."/>
            <person name="Ament-velasquez S.L."/>
            <person name="Kruys A."/>
            <person name="Hutchinson M.I."/>
            <person name="Powell A.J."/>
            <person name="Barry K."/>
            <person name="Miller A.N."/>
            <person name="Grigoriev I.V."/>
            <person name="Debuchy R."/>
            <person name="Gladieux P."/>
            <person name="Thoren M.H."/>
            <person name="Johannesson H."/>
        </authorList>
    </citation>
    <scope>NUCLEOTIDE SEQUENCE</scope>
    <source>
        <strain evidence="2">FGSC 1904</strain>
    </source>
</reference>
<feature type="compositionally biased region" description="Basic and acidic residues" evidence="1">
    <location>
        <begin position="1"/>
        <end position="26"/>
    </location>
</feature>
<feature type="compositionally biased region" description="Basic and acidic residues" evidence="1">
    <location>
        <begin position="93"/>
        <end position="102"/>
    </location>
</feature>
<feature type="region of interest" description="Disordered" evidence="1">
    <location>
        <begin position="1"/>
        <end position="36"/>
    </location>
</feature>
<evidence type="ECO:0000313" key="2">
    <source>
        <dbReference type="EMBL" id="KAK3403598.1"/>
    </source>
</evidence>
<feature type="compositionally biased region" description="Basic and acidic residues" evidence="1">
    <location>
        <begin position="63"/>
        <end position="86"/>
    </location>
</feature>
<sequence length="349" mass="39277">MFEVPDAKRVRRDELFGSAGSDRDSSPDTADEAEAEAKAQLLNAKLSSLLSLKFEFDGDVAEDDKATPAEKEVTKAPVAKKEEKIEKKKKKDTKQTEKKDDDSSSSDDESDSEDDTPMQDQPPQEEAEEAPEFEFRLFSTSAPSKIVLPSKEEEDGAGETIIADRPLSYYIRGELTPEQKEQFEAAAVTSQDIFNWAKQRAWGLEVPWRVKKIIVTVKGKGAEGAEILYGRHIVTGTEVQHQQATAGGEQQQSEKKKKKRLGKKGRIAFRIKEKARKEKEEAEQKKKMTKEEHLKEKKKRLNREKKLKRRQKEKEKKMAGKAGSSVGDAMSAVGQDSDSEGEKENKMEE</sequence>
<feature type="compositionally biased region" description="Acidic residues" evidence="1">
    <location>
        <begin position="103"/>
        <end position="132"/>
    </location>
</feature>
<evidence type="ECO:0000256" key="1">
    <source>
        <dbReference type="SAM" id="MobiDB-lite"/>
    </source>
</evidence>
<feature type="compositionally biased region" description="Basic and acidic residues" evidence="1">
    <location>
        <begin position="270"/>
        <end position="295"/>
    </location>
</feature>
<dbReference type="Pfam" id="PF09428">
    <property type="entry name" value="DUF2011"/>
    <property type="match status" value="1"/>
</dbReference>
<dbReference type="InterPro" id="IPR018555">
    <property type="entry name" value="C630.06c-like"/>
</dbReference>
<feature type="compositionally biased region" description="Polar residues" evidence="1">
    <location>
        <begin position="239"/>
        <end position="251"/>
    </location>
</feature>
<organism evidence="2 3">
    <name type="scientific">Sordaria brevicollis</name>
    <dbReference type="NCBI Taxonomy" id="83679"/>
    <lineage>
        <taxon>Eukaryota</taxon>
        <taxon>Fungi</taxon>
        <taxon>Dikarya</taxon>
        <taxon>Ascomycota</taxon>
        <taxon>Pezizomycotina</taxon>
        <taxon>Sordariomycetes</taxon>
        <taxon>Sordariomycetidae</taxon>
        <taxon>Sordariales</taxon>
        <taxon>Sordariaceae</taxon>
        <taxon>Sordaria</taxon>
    </lineage>
</organism>
<evidence type="ECO:0000313" key="3">
    <source>
        <dbReference type="Proteomes" id="UP001281003"/>
    </source>
</evidence>
<comment type="caution">
    <text evidence="2">The sequence shown here is derived from an EMBL/GenBank/DDBJ whole genome shotgun (WGS) entry which is preliminary data.</text>
</comment>
<feature type="compositionally biased region" description="Basic residues" evidence="1">
    <location>
        <begin position="255"/>
        <end position="269"/>
    </location>
</feature>
<dbReference type="AlphaFoldDB" id="A0AAE0UGX5"/>